<protein>
    <submittedName>
        <fullName evidence="1">Uncharacterized protein</fullName>
    </submittedName>
</protein>
<keyword evidence="2" id="KW-1185">Reference proteome</keyword>
<dbReference type="RefSeq" id="WP_093890129.1">
    <property type="nucleotide sequence ID" value="NZ_FOQY01000025.1"/>
</dbReference>
<dbReference type="Proteomes" id="UP000199111">
    <property type="component" value="Unassembled WGS sequence"/>
</dbReference>
<gene>
    <name evidence="1" type="ORF">SAMN05216275_1256</name>
</gene>
<reference evidence="2" key="1">
    <citation type="submission" date="2016-10" db="EMBL/GenBank/DDBJ databases">
        <authorList>
            <person name="Varghese N."/>
            <person name="Submissions S."/>
        </authorList>
    </citation>
    <scope>NUCLEOTIDE SEQUENCE [LARGE SCALE GENOMIC DNA]</scope>
    <source>
        <strain evidence="2">CGMCC 4.2126</strain>
    </source>
</reference>
<accession>A0A1I3ZHV0</accession>
<evidence type="ECO:0000313" key="1">
    <source>
        <dbReference type="EMBL" id="SFK43241.1"/>
    </source>
</evidence>
<organism evidence="1 2">
    <name type="scientific">Streptosporangium canum</name>
    <dbReference type="NCBI Taxonomy" id="324952"/>
    <lineage>
        <taxon>Bacteria</taxon>
        <taxon>Bacillati</taxon>
        <taxon>Actinomycetota</taxon>
        <taxon>Actinomycetes</taxon>
        <taxon>Streptosporangiales</taxon>
        <taxon>Streptosporangiaceae</taxon>
        <taxon>Streptosporangium</taxon>
    </lineage>
</organism>
<name>A0A1I3ZHV0_9ACTN</name>
<proteinExistence type="predicted"/>
<dbReference type="EMBL" id="FOQY01000025">
    <property type="protein sequence ID" value="SFK43241.1"/>
    <property type="molecule type" value="Genomic_DNA"/>
</dbReference>
<dbReference type="GeneID" id="96301498"/>
<dbReference type="AlphaFoldDB" id="A0A1I3ZHV0"/>
<evidence type="ECO:0000313" key="2">
    <source>
        <dbReference type="Proteomes" id="UP000199111"/>
    </source>
</evidence>
<sequence length="95" mass="10341">MLVELTMRRTAGEPAGDSPVDGIRILALLPERWRKDLRQATGDVVIRVHTDEDVTGAQIRAEAVEALTDPAISHWELADCHVLTAGRHGPGKNVP</sequence>